<keyword evidence="3" id="KW-1185">Reference proteome</keyword>
<evidence type="ECO:0000256" key="1">
    <source>
        <dbReference type="SAM" id="Phobius"/>
    </source>
</evidence>
<reference evidence="3" key="1">
    <citation type="journal article" date="2019" name="Int. J. Syst. Evol. Microbiol.">
        <title>The Global Catalogue of Microorganisms (GCM) 10K type strain sequencing project: providing services to taxonomists for standard genome sequencing and annotation.</title>
        <authorList>
            <consortium name="The Broad Institute Genomics Platform"/>
            <consortium name="The Broad Institute Genome Sequencing Center for Infectious Disease"/>
            <person name="Wu L."/>
            <person name="Ma J."/>
        </authorList>
    </citation>
    <scope>NUCLEOTIDE SEQUENCE [LARGE SCALE GENOMIC DNA]</scope>
    <source>
        <strain evidence="3">NBRC 108725</strain>
    </source>
</reference>
<evidence type="ECO:0000313" key="2">
    <source>
        <dbReference type="EMBL" id="BDZ47152.1"/>
    </source>
</evidence>
<keyword evidence="1" id="KW-1133">Transmembrane helix</keyword>
<keyword evidence="1" id="KW-0472">Membrane</keyword>
<feature type="transmembrane region" description="Helical" evidence="1">
    <location>
        <begin position="97"/>
        <end position="115"/>
    </location>
</feature>
<protein>
    <submittedName>
        <fullName evidence="2">Uncharacterized protein</fullName>
    </submittedName>
</protein>
<sequence length="170" mass="17198">MAARARSRARASRSQVGAYVLAAAGLVLLIGFLAPFANLPIDSLWIGVLFHAGMAIGFGLLAATMVGSERGAAAVAAAGWAVRLISFFVPLGILVDIANLAAVFGGLVAALLLTAGRSRGGAGALVIAMLLVVAFVYPMLIAFAPLVVLQAISPLLGVALVVAGILLPRR</sequence>
<feature type="transmembrane region" description="Helical" evidence="1">
    <location>
        <begin position="43"/>
        <end position="64"/>
    </location>
</feature>
<feature type="transmembrane region" description="Helical" evidence="1">
    <location>
        <begin position="122"/>
        <end position="141"/>
    </location>
</feature>
<dbReference type="EMBL" id="AP027731">
    <property type="protein sequence ID" value="BDZ47152.1"/>
    <property type="molecule type" value="Genomic_DNA"/>
</dbReference>
<dbReference type="Proteomes" id="UP001321498">
    <property type="component" value="Chromosome"/>
</dbReference>
<keyword evidence="1" id="KW-0812">Transmembrane</keyword>
<evidence type="ECO:0000313" key="3">
    <source>
        <dbReference type="Proteomes" id="UP001321498"/>
    </source>
</evidence>
<dbReference type="RefSeq" id="WP_286277104.1">
    <property type="nucleotide sequence ID" value="NZ_AP027731.1"/>
</dbReference>
<gene>
    <name evidence="2" type="ORF">GCM10025866_30610</name>
</gene>
<name>A0ABN6XQ90_9MICO</name>
<accession>A0ABN6XQ90</accession>
<proteinExistence type="predicted"/>
<feature type="transmembrane region" description="Helical" evidence="1">
    <location>
        <begin position="16"/>
        <end position="37"/>
    </location>
</feature>
<organism evidence="2 3">
    <name type="scientific">Naasia aerilata</name>
    <dbReference type="NCBI Taxonomy" id="1162966"/>
    <lineage>
        <taxon>Bacteria</taxon>
        <taxon>Bacillati</taxon>
        <taxon>Actinomycetota</taxon>
        <taxon>Actinomycetes</taxon>
        <taxon>Micrococcales</taxon>
        <taxon>Microbacteriaceae</taxon>
        <taxon>Naasia</taxon>
    </lineage>
</organism>
<feature type="transmembrane region" description="Helical" evidence="1">
    <location>
        <begin position="147"/>
        <end position="167"/>
    </location>
</feature>